<accession>A0A6S6UFU3</accession>
<protein>
    <recommendedName>
        <fullName evidence="3">Lipocalin-like domain-containing protein</fullName>
    </recommendedName>
</protein>
<name>A0A6S6UFU3_9BACT</name>
<evidence type="ECO:0000256" key="1">
    <source>
        <dbReference type="SAM" id="SignalP"/>
    </source>
</evidence>
<dbReference type="AlphaFoldDB" id="A0A6S6UFU3"/>
<evidence type="ECO:0008006" key="3">
    <source>
        <dbReference type="Google" id="ProtNLM"/>
    </source>
</evidence>
<gene>
    <name evidence="2" type="ORF">HELGO_WM1643</name>
</gene>
<reference evidence="2" key="1">
    <citation type="submission" date="2020-01" db="EMBL/GenBank/DDBJ databases">
        <authorList>
            <person name="Meier V. D."/>
            <person name="Meier V D."/>
        </authorList>
    </citation>
    <scope>NUCLEOTIDE SEQUENCE</scope>
    <source>
        <strain evidence="2">HLG_WM_MAG_01</strain>
    </source>
</reference>
<organism evidence="2">
    <name type="scientific">uncultured Sulfurovum sp</name>
    <dbReference type="NCBI Taxonomy" id="269237"/>
    <lineage>
        <taxon>Bacteria</taxon>
        <taxon>Pseudomonadati</taxon>
        <taxon>Campylobacterota</taxon>
        <taxon>Epsilonproteobacteria</taxon>
        <taxon>Campylobacterales</taxon>
        <taxon>Sulfurovaceae</taxon>
        <taxon>Sulfurovum</taxon>
        <taxon>environmental samples</taxon>
    </lineage>
</organism>
<feature type="signal peptide" evidence="1">
    <location>
        <begin position="1"/>
        <end position="30"/>
    </location>
</feature>
<feature type="chain" id="PRO_5028425323" description="Lipocalin-like domain-containing protein" evidence="1">
    <location>
        <begin position="31"/>
        <end position="175"/>
    </location>
</feature>
<dbReference type="EMBL" id="CACVAS010000147">
    <property type="protein sequence ID" value="CAA6826766.1"/>
    <property type="molecule type" value="Genomic_DNA"/>
</dbReference>
<proteinExistence type="predicted"/>
<sequence>MYNNLKKVNLMKKSVSILLFLFLIFNVAYAKKSHDGETYTMEQLKGTWSFSHKDSTDNSAIEINGTNTYYLNGTLISKGNIKIYNSDKTLSSDTNVIMNDEWTIEGNKLIEQAVECQFEYIKKPKDNVIAMMMEMLLKSMCNDQVKVASTITDISSEKFTTITIGKTEVFTKVKF</sequence>
<evidence type="ECO:0000313" key="2">
    <source>
        <dbReference type="EMBL" id="CAA6826766.1"/>
    </source>
</evidence>
<keyword evidence="1" id="KW-0732">Signal</keyword>